<evidence type="ECO:0000313" key="1">
    <source>
        <dbReference type="EMBL" id="CRL02738.1"/>
    </source>
</evidence>
<organism evidence="1 2">
    <name type="scientific">Clunio marinus</name>
    <dbReference type="NCBI Taxonomy" id="568069"/>
    <lineage>
        <taxon>Eukaryota</taxon>
        <taxon>Metazoa</taxon>
        <taxon>Ecdysozoa</taxon>
        <taxon>Arthropoda</taxon>
        <taxon>Hexapoda</taxon>
        <taxon>Insecta</taxon>
        <taxon>Pterygota</taxon>
        <taxon>Neoptera</taxon>
        <taxon>Endopterygota</taxon>
        <taxon>Diptera</taxon>
        <taxon>Nematocera</taxon>
        <taxon>Chironomoidea</taxon>
        <taxon>Chironomidae</taxon>
        <taxon>Clunio</taxon>
    </lineage>
</organism>
<evidence type="ECO:0000313" key="2">
    <source>
        <dbReference type="Proteomes" id="UP000183832"/>
    </source>
</evidence>
<protein>
    <submittedName>
        <fullName evidence="1">CLUMA_CG015973, isoform A</fullName>
    </submittedName>
</protein>
<dbReference type="AlphaFoldDB" id="A0A1J1ISN4"/>
<accession>A0A1J1ISN4</accession>
<dbReference type="Proteomes" id="UP000183832">
    <property type="component" value="Unassembled WGS sequence"/>
</dbReference>
<reference evidence="1 2" key="1">
    <citation type="submission" date="2015-04" db="EMBL/GenBank/DDBJ databases">
        <authorList>
            <person name="Syromyatnikov M.Y."/>
            <person name="Popov V.N."/>
        </authorList>
    </citation>
    <scope>NUCLEOTIDE SEQUENCE [LARGE SCALE GENOMIC DNA]</scope>
</reference>
<proteinExistence type="predicted"/>
<dbReference type="EMBL" id="CVRI01000058">
    <property type="protein sequence ID" value="CRL02738.1"/>
    <property type="molecule type" value="Genomic_DNA"/>
</dbReference>
<keyword evidence="2" id="KW-1185">Reference proteome</keyword>
<name>A0A1J1ISN4_9DIPT</name>
<sequence length="77" mass="9130">MLNQCQVIFMFLLRYHKGKISFSLKEKGKLLAQSLMTSDERLDDIQPKGKKMKRLLKISLLGTFNLKLQLFLYDFKF</sequence>
<gene>
    <name evidence="1" type="ORF">CLUMA_CG015973</name>
</gene>